<feature type="domain" description="Beta-lactamase-related" evidence="2">
    <location>
        <begin position="49"/>
        <end position="356"/>
    </location>
</feature>
<dbReference type="Pfam" id="PF00144">
    <property type="entry name" value="Beta-lactamase"/>
    <property type="match status" value="1"/>
</dbReference>
<dbReference type="InterPro" id="IPR012338">
    <property type="entry name" value="Beta-lactam/transpept-like"/>
</dbReference>
<evidence type="ECO:0000313" key="3">
    <source>
        <dbReference type="EMBL" id="NKE56117.1"/>
    </source>
</evidence>
<reference evidence="3 4" key="1">
    <citation type="submission" date="2019-08" db="EMBL/GenBank/DDBJ databases">
        <title>Lentzea from Indian Himalayas.</title>
        <authorList>
            <person name="Mandal S."/>
            <person name="Mallick Gupta A."/>
            <person name="Maiti P.K."/>
            <person name="Sarkar J."/>
            <person name="Mandal S."/>
        </authorList>
    </citation>
    <scope>NUCLEOTIDE SEQUENCE [LARGE SCALE GENOMIC DNA]</scope>
    <source>
        <strain evidence="3 4">PSKA42</strain>
    </source>
</reference>
<comment type="caution">
    <text evidence="3">The sequence shown here is derived from an EMBL/GenBank/DDBJ whole genome shotgun (WGS) entry which is preliminary data.</text>
</comment>
<protein>
    <submittedName>
        <fullName evidence="3">Beta-lactamase family protein</fullName>
    </submittedName>
</protein>
<dbReference type="Proteomes" id="UP001515943">
    <property type="component" value="Unassembled WGS sequence"/>
</dbReference>
<evidence type="ECO:0000256" key="1">
    <source>
        <dbReference type="SAM" id="MobiDB-lite"/>
    </source>
</evidence>
<gene>
    <name evidence="3" type="ORF">FXN61_04435</name>
</gene>
<accession>A0ABX1FB68</accession>
<dbReference type="PANTHER" id="PTHR46825:SF9">
    <property type="entry name" value="BETA-LACTAMASE-RELATED DOMAIN-CONTAINING PROTEIN"/>
    <property type="match status" value="1"/>
</dbReference>
<evidence type="ECO:0000313" key="4">
    <source>
        <dbReference type="Proteomes" id="UP001515943"/>
    </source>
</evidence>
<keyword evidence="4" id="KW-1185">Reference proteome</keyword>
<dbReference type="PANTHER" id="PTHR46825">
    <property type="entry name" value="D-ALANYL-D-ALANINE-CARBOXYPEPTIDASE/ENDOPEPTIDASE AMPH"/>
    <property type="match status" value="1"/>
</dbReference>
<dbReference type="InterPro" id="IPR050491">
    <property type="entry name" value="AmpC-like"/>
</dbReference>
<feature type="region of interest" description="Disordered" evidence="1">
    <location>
        <begin position="1"/>
        <end position="21"/>
    </location>
</feature>
<dbReference type="EMBL" id="VSRL01000009">
    <property type="protein sequence ID" value="NKE56117.1"/>
    <property type="molecule type" value="Genomic_DNA"/>
</dbReference>
<sequence length="480" mass="52803">MVPRRRVDRRRGEGRIPLGDRPVWTRRAGQGQVGALRSRGGAPVNQWIERRLPELLEEHGVVGAQVAVLHNGEIVDAAAGVRHNVTNEPVTGDTIFQIGSITKVWTATLVMQLVNEGLLDLDRPVRDVLPEFRLADERAARVITSRQLLSHTAGFEGDLYFDTGDGADMLERYLERMAGTEQVSRPGELYVYCNSGFVVLGRIVEVLRGKPFNTVLRERLIEGLGLRNAATHYAEYTGHRTAGGHMPKDGELRPVEERTPEADAPAGSVLAMCARDLLEFVRMHLDTTVFNAMRETQVVPPDFGSGGRQGLGWVLHDYDNGLTGVGHTGQTPGFQSYLRVIPAAGLAVAVLTNGGAALPMTRAVYQAVLGELTNVTLREFPEPPAVAVPIDVEKVVGVYRALRADLHMTASGQRGVKLRVVPRGDTAPIDDREYEYVGFRDDALISVEQEGGRHDVIVLCGRDEQDRVKWLHYGRAAVRR</sequence>
<name>A0ABX1FB68_9PSEU</name>
<dbReference type="SUPFAM" id="SSF56601">
    <property type="entry name" value="beta-lactamase/transpeptidase-like"/>
    <property type="match status" value="1"/>
</dbReference>
<organism evidence="3 4">
    <name type="scientific">Lentzea indica</name>
    <dbReference type="NCBI Taxonomy" id="2604800"/>
    <lineage>
        <taxon>Bacteria</taxon>
        <taxon>Bacillati</taxon>
        <taxon>Actinomycetota</taxon>
        <taxon>Actinomycetes</taxon>
        <taxon>Pseudonocardiales</taxon>
        <taxon>Pseudonocardiaceae</taxon>
        <taxon>Lentzea</taxon>
    </lineage>
</organism>
<dbReference type="Gene3D" id="3.40.710.10">
    <property type="entry name" value="DD-peptidase/beta-lactamase superfamily"/>
    <property type="match status" value="1"/>
</dbReference>
<dbReference type="InterPro" id="IPR001466">
    <property type="entry name" value="Beta-lactam-related"/>
</dbReference>
<proteinExistence type="predicted"/>
<evidence type="ECO:0000259" key="2">
    <source>
        <dbReference type="Pfam" id="PF00144"/>
    </source>
</evidence>